<protein>
    <recommendedName>
        <fullName evidence="2">Menorin-like domain-containing protein</fullName>
    </recommendedName>
</protein>
<dbReference type="AlphaFoldDB" id="A0AAN8WWG2"/>
<feature type="domain" description="Menorin-like" evidence="2">
    <location>
        <begin position="23"/>
        <end position="270"/>
    </location>
</feature>
<dbReference type="GO" id="GO:0005615">
    <property type="term" value="C:extracellular space"/>
    <property type="evidence" value="ECO:0007669"/>
    <property type="project" value="TreeGrafter"/>
</dbReference>
<evidence type="ECO:0000256" key="1">
    <source>
        <dbReference type="ARBA" id="ARBA00044953"/>
    </source>
</evidence>
<comment type="caution">
    <text evidence="3">The sequence shown here is derived from an EMBL/GenBank/DDBJ whole genome shotgun (WGS) entry which is preliminary data.</text>
</comment>
<comment type="similarity">
    <text evidence="1">Belongs to the menorin family.</text>
</comment>
<dbReference type="InterPro" id="IPR019356">
    <property type="entry name" value="Menorin_dom"/>
</dbReference>
<gene>
    <name evidence="3" type="ORF">SK128_015090</name>
</gene>
<dbReference type="Proteomes" id="UP001381693">
    <property type="component" value="Unassembled WGS sequence"/>
</dbReference>
<accession>A0AAN8WWG2</accession>
<dbReference type="EMBL" id="JAXCGZ010015861">
    <property type="protein sequence ID" value="KAK7069768.1"/>
    <property type="molecule type" value="Genomic_DNA"/>
</dbReference>
<evidence type="ECO:0000313" key="3">
    <source>
        <dbReference type="EMBL" id="KAK7069768.1"/>
    </source>
</evidence>
<evidence type="ECO:0000313" key="4">
    <source>
        <dbReference type="Proteomes" id="UP001381693"/>
    </source>
</evidence>
<keyword evidence="4" id="KW-1185">Reference proteome</keyword>
<name>A0AAN8WWG2_HALRR</name>
<dbReference type="PANTHER" id="PTHR21184:SF6">
    <property type="entry name" value="CONSERVED PLASMA MEMBRANE PROTEIN"/>
    <property type="match status" value="1"/>
</dbReference>
<proteinExistence type="inferred from homology"/>
<dbReference type="PANTHER" id="PTHR21184">
    <property type="entry name" value="MENORIN (DENDRITIC BRANCHING PROTEIN)"/>
    <property type="match status" value="1"/>
</dbReference>
<reference evidence="3 4" key="1">
    <citation type="submission" date="2023-11" db="EMBL/GenBank/DDBJ databases">
        <title>Halocaridina rubra genome assembly.</title>
        <authorList>
            <person name="Smith C."/>
        </authorList>
    </citation>
    <scope>NUCLEOTIDE SEQUENCE [LARGE SCALE GENOMIC DNA]</scope>
    <source>
        <strain evidence="3">EP-1</strain>
        <tissue evidence="3">Whole</tissue>
    </source>
</reference>
<evidence type="ECO:0000259" key="2">
    <source>
        <dbReference type="Pfam" id="PF10223"/>
    </source>
</evidence>
<sequence>MTSQESSVDVPDVADFFPDVSDDLSKVTWAHAVNSKEDVDTYLGDNSTMMLEADIMPGRLTDADPEGPLIPIMAHPPIVVSDISFEMWITAVIKANQDGKKKGAKLDFKDITVVEDCLKILKGKANDISFPLWLNADILKGPVGDTRDPVDADKFLTLCMEYFPQATLSVGWTTKYTTSDDEDALYTKATVEEMVTTLEEKNVAQPVTFPIRAAFVPRSLDNLDWLVETVPDSTITVWSSESDTVDIQALLALRSLIGHDAVYYDLPEDQKKAFEEARDAQSSSEPSFRFWPSNTSALVTVGVALASALASLYLYE</sequence>
<dbReference type="Pfam" id="PF10223">
    <property type="entry name" value="Menorin_N"/>
    <property type="match status" value="1"/>
</dbReference>
<organism evidence="3 4">
    <name type="scientific">Halocaridina rubra</name>
    <name type="common">Hawaiian red shrimp</name>
    <dbReference type="NCBI Taxonomy" id="373956"/>
    <lineage>
        <taxon>Eukaryota</taxon>
        <taxon>Metazoa</taxon>
        <taxon>Ecdysozoa</taxon>
        <taxon>Arthropoda</taxon>
        <taxon>Crustacea</taxon>
        <taxon>Multicrustacea</taxon>
        <taxon>Malacostraca</taxon>
        <taxon>Eumalacostraca</taxon>
        <taxon>Eucarida</taxon>
        <taxon>Decapoda</taxon>
        <taxon>Pleocyemata</taxon>
        <taxon>Caridea</taxon>
        <taxon>Atyoidea</taxon>
        <taxon>Atyidae</taxon>
        <taxon>Halocaridina</taxon>
    </lineage>
</organism>